<dbReference type="OrthoDB" id="1466900at2"/>
<dbReference type="eggNOG" id="ENOG5032TGB">
    <property type="taxonomic scope" value="Bacteria"/>
</dbReference>
<dbReference type="EMBL" id="CP002542">
    <property type="protein sequence ID" value="AEA42336.1"/>
    <property type="molecule type" value="Genomic_DNA"/>
</dbReference>
<feature type="signal peptide" evidence="1">
    <location>
        <begin position="1"/>
        <end position="20"/>
    </location>
</feature>
<evidence type="ECO:0000313" key="2">
    <source>
        <dbReference type="EMBL" id="AEA42336.1"/>
    </source>
</evidence>
<dbReference type="Proteomes" id="UP000007463">
    <property type="component" value="Chromosome"/>
</dbReference>
<dbReference type="KEGG" id="fte:Fluta_0327"/>
<reference evidence="3" key="2">
    <citation type="submission" date="2011-02" db="EMBL/GenBank/DDBJ databases">
        <title>The complete genome of Fluviicola taffensis DSM 16823.</title>
        <authorList>
            <consortium name="US DOE Joint Genome Institute (JGI-PGF)"/>
            <person name="Lucas S."/>
            <person name="Copeland A."/>
            <person name="Lapidus A."/>
            <person name="Bruce D."/>
            <person name="Goodwin L."/>
            <person name="Pitluck S."/>
            <person name="Kyrpides N."/>
            <person name="Mavromatis K."/>
            <person name="Ivanova N."/>
            <person name="Mikhailova N."/>
            <person name="Pagani I."/>
            <person name="Chertkov O."/>
            <person name="Detter J.C."/>
            <person name="Han C."/>
            <person name="Tapia R."/>
            <person name="Land M."/>
            <person name="Hauser L."/>
            <person name="Markowitz V."/>
            <person name="Cheng J.-F."/>
            <person name="Hugenholtz P."/>
            <person name="Woyke T."/>
            <person name="Wu D."/>
            <person name="Tindall B."/>
            <person name="Pomrenke H.G."/>
            <person name="Brambilla E."/>
            <person name="Klenk H.-P."/>
            <person name="Eisen J.A."/>
        </authorList>
    </citation>
    <scope>NUCLEOTIDE SEQUENCE [LARGE SCALE GENOMIC DNA]</scope>
    <source>
        <strain evidence="3">DSM 16823 / RW262 / RW262</strain>
    </source>
</reference>
<evidence type="ECO:0000256" key="1">
    <source>
        <dbReference type="SAM" id="SignalP"/>
    </source>
</evidence>
<dbReference type="AlphaFoldDB" id="F2IDG0"/>
<gene>
    <name evidence="2" type="ordered locus">Fluta_0327</name>
</gene>
<accession>F2IDG0</accession>
<reference evidence="2 3" key="1">
    <citation type="journal article" date="2011" name="Stand. Genomic Sci.">
        <title>Complete genome sequence of the gliding freshwater bacterium Fluviicola taffensis type strain (RW262).</title>
        <authorList>
            <person name="Woyke T."/>
            <person name="Chertkov O."/>
            <person name="Lapidus A."/>
            <person name="Nolan M."/>
            <person name="Lucas S."/>
            <person name="Del Rio T.G."/>
            <person name="Tice H."/>
            <person name="Cheng J.F."/>
            <person name="Tapia R."/>
            <person name="Han C."/>
            <person name="Goodwin L."/>
            <person name="Pitluck S."/>
            <person name="Liolios K."/>
            <person name="Pagani I."/>
            <person name="Ivanova N."/>
            <person name="Huntemann M."/>
            <person name="Mavromatis K."/>
            <person name="Mikhailova N."/>
            <person name="Pati A."/>
            <person name="Chen A."/>
            <person name="Palaniappan K."/>
            <person name="Land M."/>
            <person name="Hauser L."/>
            <person name="Brambilla E.M."/>
            <person name="Rohde M."/>
            <person name="Mwirichia R."/>
            <person name="Sikorski J."/>
            <person name="Tindall B.J."/>
            <person name="Goker M."/>
            <person name="Bristow J."/>
            <person name="Eisen J.A."/>
            <person name="Markowitz V."/>
            <person name="Hugenholtz P."/>
            <person name="Klenk H.P."/>
            <person name="Kyrpides N.C."/>
        </authorList>
    </citation>
    <scope>NUCLEOTIDE SEQUENCE [LARGE SCALE GENOMIC DNA]</scope>
    <source>
        <strain evidence="3">DSM 16823 / RW262 / RW262</strain>
    </source>
</reference>
<dbReference type="RefSeq" id="WP_013685110.1">
    <property type="nucleotide sequence ID" value="NC_015321.1"/>
</dbReference>
<evidence type="ECO:0008006" key="4">
    <source>
        <dbReference type="Google" id="ProtNLM"/>
    </source>
</evidence>
<organism evidence="2 3">
    <name type="scientific">Fluviicola taffensis (strain DSM 16823 / NCIMB 13979 / RW262)</name>
    <dbReference type="NCBI Taxonomy" id="755732"/>
    <lineage>
        <taxon>Bacteria</taxon>
        <taxon>Pseudomonadati</taxon>
        <taxon>Bacteroidota</taxon>
        <taxon>Flavobacteriia</taxon>
        <taxon>Flavobacteriales</taxon>
        <taxon>Crocinitomicaceae</taxon>
        <taxon>Fluviicola</taxon>
    </lineage>
</organism>
<protein>
    <recommendedName>
        <fullName evidence="4">Outer membrane protein beta-barrel domain-containing protein</fullName>
    </recommendedName>
</protein>
<keyword evidence="3" id="KW-1185">Reference proteome</keyword>
<dbReference type="HOGENOM" id="CLU_955632_0_0_10"/>
<sequence precursor="true">MKKFAFGLVGCLFLASVANAQDEPIKNKKGQVILPEAGDFGLGFNAVPVLTYIGNAFNGNLDNTSMGQNKFASMFGQNVIFGKYFLSPKNAIRIDFRFGLHSRTFKSDVFNDLANSPDSLVVDKAKLLNQNYTLGAGYEWRLGKGRLQGVVGGSVFYTFASSTRGKYEYGNAYADGLAAPTSTTWDNFGNILGSAPTGERITKMKGGNTWGVGARVFAGVEYFVAPKISIGAEFGWSLGYSQTGSSKNSFESWDAVNSVLSTRERSVSGNSRFDVDTDNFGGALYLMFHFR</sequence>
<keyword evidence="1" id="KW-0732">Signal</keyword>
<evidence type="ECO:0000313" key="3">
    <source>
        <dbReference type="Proteomes" id="UP000007463"/>
    </source>
</evidence>
<proteinExistence type="predicted"/>
<name>F2IDG0_FLUTR</name>
<feature type="chain" id="PRO_5003278322" description="Outer membrane protein beta-barrel domain-containing protein" evidence="1">
    <location>
        <begin position="21"/>
        <end position="291"/>
    </location>
</feature>